<sequence>MGRTGTAPDGPAGVTGTPADLVERLDTASACFPLHAALSLEAGDRLTFAAWRERACATAEAGPGRPGSGPDSDTSGPSAGLPRTAEELPQALIGFLARCRLECSAPRLPAVRGRHEASRGGRERHLAAAPLAVRSVRRLALLLLPPAGSAGLHLTGRFEAEDFLMTAEREEATTVHLTSSMAARTAEAHWRDYDLTRVREVIVHTGTGAGPGGTGTNRALRVLGTAFPNARVVTGTAGGPFTATP</sequence>
<evidence type="ECO:0000256" key="1">
    <source>
        <dbReference type="SAM" id="MobiDB-lite"/>
    </source>
</evidence>
<keyword evidence="3" id="KW-1185">Reference proteome</keyword>
<dbReference type="Gene3D" id="3.40.50.12780">
    <property type="entry name" value="N-terminal domain of ligase-like"/>
    <property type="match status" value="1"/>
</dbReference>
<proteinExistence type="predicted"/>
<protein>
    <submittedName>
        <fullName evidence="2">Uncharacterized protein</fullName>
    </submittedName>
</protein>
<evidence type="ECO:0000313" key="2">
    <source>
        <dbReference type="EMBL" id="MBH5335911.1"/>
    </source>
</evidence>
<reference evidence="2 3" key="1">
    <citation type="submission" date="2020-09" db="EMBL/GenBank/DDBJ databases">
        <title>Biosynthesis of the nuclear factor of activated T cells inhibitor NFAT-133 and its congeners in Streptomyces pactum.</title>
        <authorList>
            <person name="Zhou W."/>
            <person name="Posri P."/>
            <person name="Abugrain M.E."/>
            <person name="Weisberg A.J."/>
            <person name="Chang J.H."/>
            <person name="Mahmud T."/>
        </authorList>
    </citation>
    <scope>NUCLEOTIDE SEQUENCE [LARGE SCALE GENOMIC DNA]</scope>
    <source>
        <strain evidence="2 3">ATCC 27456</strain>
    </source>
</reference>
<dbReference type="RefSeq" id="WP_197989394.1">
    <property type="nucleotide sequence ID" value="NZ_JACYXC010000001.1"/>
</dbReference>
<accession>A0ABS0NL92</accession>
<feature type="region of interest" description="Disordered" evidence="1">
    <location>
        <begin position="59"/>
        <end position="82"/>
    </location>
</feature>
<dbReference type="EMBL" id="JACYXC010000001">
    <property type="protein sequence ID" value="MBH5335911.1"/>
    <property type="molecule type" value="Genomic_DNA"/>
</dbReference>
<dbReference type="InterPro" id="IPR042099">
    <property type="entry name" value="ANL_N_sf"/>
</dbReference>
<evidence type="ECO:0000313" key="3">
    <source>
        <dbReference type="Proteomes" id="UP000807371"/>
    </source>
</evidence>
<organism evidence="2 3">
    <name type="scientific">Streptomyces pactum</name>
    <dbReference type="NCBI Taxonomy" id="68249"/>
    <lineage>
        <taxon>Bacteria</taxon>
        <taxon>Bacillati</taxon>
        <taxon>Actinomycetota</taxon>
        <taxon>Actinomycetes</taxon>
        <taxon>Kitasatosporales</taxon>
        <taxon>Streptomycetaceae</taxon>
        <taxon>Streptomyces</taxon>
    </lineage>
</organism>
<feature type="compositionally biased region" description="Low complexity" evidence="1">
    <location>
        <begin position="68"/>
        <end position="80"/>
    </location>
</feature>
<comment type="caution">
    <text evidence="2">The sequence shown here is derived from an EMBL/GenBank/DDBJ whole genome shotgun (WGS) entry which is preliminary data.</text>
</comment>
<gene>
    <name evidence="2" type="ORF">IHE55_14400</name>
</gene>
<name>A0ABS0NL92_9ACTN</name>
<dbReference type="Proteomes" id="UP000807371">
    <property type="component" value="Unassembled WGS sequence"/>
</dbReference>